<proteinExistence type="predicted"/>
<dbReference type="Pfam" id="PF12680">
    <property type="entry name" value="SnoaL_2"/>
    <property type="match status" value="1"/>
</dbReference>
<accession>A0ABV6MSV2</accession>
<dbReference type="Proteomes" id="UP001589810">
    <property type="component" value="Unassembled WGS sequence"/>
</dbReference>
<keyword evidence="3" id="KW-1185">Reference proteome</keyword>
<dbReference type="RefSeq" id="WP_273940720.1">
    <property type="nucleotide sequence ID" value="NZ_CP097263.1"/>
</dbReference>
<dbReference type="SUPFAM" id="SSF54427">
    <property type="entry name" value="NTF2-like"/>
    <property type="match status" value="1"/>
</dbReference>
<gene>
    <name evidence="2" type="ORF">ACFFH7_17985</name>
</gene>
<name>A0ABV6MSV2_9PSEU</name>
<feature type="domain" description="SnoaL-like" evidence="1">
    <location>
        <begin position="23"/>
        <end position="121"/>
    </location>
</feature>
<evidence type="ECO:0000313" key="3">
    <source>
        <dbReference type="Proteomes" id="UP001589810"/>
    </source>
</evidence>
<protein>
    <submittedName>
        <fullName evidence="2">Nuclear transport factor 2 family protein</fullName>
    </submittedName>
</protein>
<sequence>MDDYTALDPFFDVIRQGLLGQVDGAHFFDFFAEDAVTEYVVTVPGYPRRIDSRAALMELYRPYGDSIRLSRGDDLRVYRDPQQHVTVLEYRVQGTLVATGAPYENRFVSIITVQQGKITHWRDYLDSFAAVSALSG</sequence>
<reference evidence="2 3" key="1">
    <citation type="submission" date="2024-09" db="EMBL/GenBank/DDBJ databases">
        <authorList>
            <person name="Sun Q."/>
            <person name="Mori K."/>
        </authorList>
    </citation>
    <scope>NUCLEOTIDE SEQUENCE [LARGE SCALE GENOMIC DNA]</scope>
    <source>
        <strain evidence="2 3">TBRC 1432</strain>
    </source>
</reference>
<organism evidence="2 3">
    <name type="scientific">Kutzneria chonburiensis</name>
    <dbReference type="NCBI Taxonomy" id="1483604"/>
    <lineage>
        <taxon>Bacteria</taxon>
        <taxon>Bacillati</taxon>
        <taxon>Actinomycetota</taxon>
        <taxon>Actinomycetes</taxon>
        <taxon>Pseudonocardiales</taxon>
        <taxon>Pseudonocardiaceae</taxon>
        <taxon>Kutzneria</taxon>
    </lineage>
</organism>
<evidence type="ECO:0000313" key="2">
    <source>
        <dbReference type="EMBL" id="MFC0543399.1"/>
    </source>
</evidence>
<evidence type="ECO:0000259" key="1">
    <source>
        <dbReference type="Pfam" id="PF12680"/>
    </source>
</evidence>
<dbReference type="Gene3D" id="3.10.450.50">
    <property type="match status" value="1"/>
</dbReference>
<dbReference type="InterPro" id="IPR037401">
    <property type="entry name" value="SnoaL-like"/>
</dbReference>
<dbReference type="InterPro" id="IPR032710">
    <property type="entry name" value="NTF2-like_dom_sf"/>
</dbReference>
<dbReference type="EMBL" id="JBHLUD010000005">
    <property type="protein sequence ID" value="MFC0543399.1"/>
    <property type="molecule type" value="Genomic_DNA"/>
</dbReference>
<comment type="caution">
    <text evidence="2">The sequence shown here is derived from an EMBL/GenBank/DDBJ whole genome shotgun (WGS) entry which is preliminary data.</text>
</comment>